<keyword evidence="1" id="KW-1133">Transmembrane helix</keyword>
<feature type="transmembrane region" description="Helical" evidence="1">
    <location>
        <begin position="74"/>
        <end position="96"/>
    </location>
</feature>
<accession>A0A6J6L4F8</accession>
<organism evidence="2">
    <name type="scientific">freshwater metagenome</name>
    <dbReference type="NCBI Taxonomy" id="449393"/>
    <lineage>
        <taxon>unclassified sequences</taxon>
        <taxon>metagenomes</taxon>
        <taxon>ecological metagenomes</taxon>
    </lineage>
</organism>
<name>A0A6J6L4F8_9ZZZZ</name>
<evidence type="ECO:0000313" key="2">
    <source>
        <dbReference type="EMBL" id="CAB4656681.1"/>
    </source>
</evidence>
<feature type="transmembrane region" description="Helical" evidence="1">
    <location>
        <begin position="108"/>
        <end position="124"/>
    </location>
</feature>
<protein>
    <submittedName>
        <fullName evidence="2">Unannotated protein</fullName>
    </submittedName>
</protein>
<proteinExistence type="predicted"/>
<reference evidence="2" key="1">
    <citation type="submission" date="2020-05" db="EMBL/GenBank/DDBJ databases">
        <authorList>
            <person name="Chiriac C."/>
            <person name="Salcher M."/>
            <person name="Ghai R."/>
            <person name="Kavagutti S V."/>
        </authorList>
    </citation>
    <scope>NUCLEOTIDE SEQUENCE</scope>
</reference>
<gene>
    <name evidence="2" type="ORF">UFOPK2243_00853</name>
</gene>
<feature type="transmembrane region" description="Helical" evidence="1">
    <location>
        <begin position="18"/>
        <end position="36"/>
    </location>
</feature>
<keyword evidence="1" id="KW-0812">Transmembrane</keyword>
<keyword evidence="1" id="KW-0472">Membrane</keyword>
<feature type="transmembrane region" description="Helical" evidence="1">
    <location>
        <begin position="42"/>
        <end position="62"/>
    </location>
</feature>
<sequence length="148" mass="16097">MPESFAHKDNEKIMVKSALIPTVIIGVLALLIFSLVSGREGFFGALLAQFVVVIFFLVHLLVSKLSRNMDPMATMALALFSYVTKLTAIGTFLILLSEFTPRDAIDRTSFGVAAIAATAAWLGGEIKGYLSLKTHLPLPPEQDRSSEQ</sequence>
<dbReference type="AlphaFoldDB" id="A0A6J6L4F8"/>
<dbReference type="EMBL" id="CAEZWL010000021">
    <property type="protein sequence ID" value="CAB4656681.1"/>
    <property type="molecule type" value="Genomic_DNA"/>
</dbReference>
<evidence type="ECO:0000256" key="1">
    <source>
        <dbReference type="SAM" id="Phobius"/>
    </source>
</evidence>